<dbReference type="InterPro" id="IPR002104">
    <property type="entry name" value="Integrase_catalytic"/>
</dbReference>
<feature type="domain" description="Tyr recombinase" evidence="2">
    <location>
        <begin position="206"/>
        <end position="415"/>
    </location>
</feature>
<evidence type="ECO:0000313" key="4">
    <source>
        <dbReference type="Proteomes" id="UP000814243"/>
    </source>
</evidence>
<protein>
    <recommendedName>
        <fullName evidence="2">Tyr recombinase domain-containing protein</fullName>
    </recommendedName>
</protein>
<dbReference type="AlphaFoldDB" id="A0A922MR74"/>
<comment type="caution">
    <text evidence="3">The sequence shown here is derived from an EMBL/GenBank/DDBJ whole genome shotgun (WGS) entry which is preliminary data.</text>
</comment>
<dbReference type="Pfam" id="PF00589">
    <property type="entry name" value="Phage_integrase"/>
    <property type="match status" value="1"/>
</dbReference>
<accession>A0A922MR74</accession>
<evidence type="ECO:0000256" key="1">
    <source>
        <dbReference type="ARBA" id="ARBA00023172"/>
    </source>
</evidence>
<dbReference type="EMBL" id="JACEFF010000254">
    <property type="protein sequence ID" value="KAH9641145.1"/>
    <property type="molecule type" value="Genomic_DNA"/>
</dbReference>
<dbReference type="CDD" id="cd09275">
    <property type="entry name" value="RNase_HI_RT_DIRS1"/>
    <property type="match status" value="1"/>
</dbReference>
<dbReference type="PANTHER" id="PTHR35617">
    <property type="entry name" value="PHAGE_INTEGRASE DOMAIN-CONTAINING PROTEIN"/>
    <property type="match status" value="1"/>
</dbReference>
<gene>
    <name evidence="3" type="ORF">HF086_013002</name>
</gene>
<organism evidence="3 4">
    <name type="scientific">Spodoptera exigua</name>
    <name type="common">Beet armyworm</name>
    <name type="synonym">Noctua fulgens</name>
    <dbReference type="NCBI Taxonomy" id="7107"/>
    <lineage>
        <taxon>Eukaryota</taxon>
        <taxon>Metazoa</taxon>
        <taxon>Ecdysozoa</taxon>
        <taxon>Arthropoda</taxon>
        <taxon>Hexapoda</taxon>
        <taxon>Insecta</taxon>
        <taxon>Pterygota</taxon>
        <taxon>Neoptera</taxon>
        <taxon>Endopterygota</taxon>
        <taxon>Lepidoptera</taxon>
        <taxon>Glossata</taxon>
        <taxon>Ditrysia</taxon>
        <taxon>Noctuoidea</taxon>
        <taxon>Noctuidae</taxon>
        <taxon>Amphipyrinae</taxon>
        <taxon>Spodoptera</taxon>
    </lineage>
</organism>
<name>A0A922MR74_SPOEX</name>
<proteinExistence type="predicted"/>
<dbReference type="Gene3D" id="1.10.443.10">
    <property type="entry name" value="Intergrase catalytic core"/>
    <property type="match status" value="1"/>
</dbReference>
<keyword evidence="1" id="KW-0233">DNA recombination</keyword>
<dbReference type="PROSITE" id="PS51898">
    <property type="entry name" value="TYR_RECOMBINASE"/>
    <property type="match status" value="1"/>
</dbReference>
<dbReference type="PANTHER" id="PTHR35617:SF3">
    <property type="entry name" value="CORE-BINDING (CB) DOMAIN-CONTAINING PROTEIN"/>
    <property type="match status" value="1"/>
</dbReference>
<dbReference type="GO" id="GO:0015074">
    <property type="term" value="P:DNA integration"/>
    <property type="evidence" value="ECO:0007669"/>
    <property type="project" value="InterPro"/>
</dbReference>
<sequence>MGGIQFPYLTEITKTLWQWCEQRNIYVFASYIRSSDNIEADAESRRIHPDIEWELSDTSFRKIVNAFGCPEIDLFASRINTKCSRYISWHRDPDAEAVNAFTVDWSSCFFYAFPPFSMVLKTLRKILEDKGRGIMVVPFWPTQPWYPLFKSLHSTNINFLVKLYKDEGAQYGTLNCCRSALALIIGEHVGLDESIKRFFKGIYRLRPPRAKYDTTWDVSLVLNFLENLYPNESLSLEDISKKLITLLALVTAHRAQTFSKISIDYISRTDSQMRIKITDLIKTSRVGSQQPVLILPFFNQKPAICPARTLLYYLKVTSSLRGTSKGLFIGLKKPHGSVSSQTLSRWIRSTLMASGVDVAAYGAHSARHAATSAALRSGVSLDAIRRAAGWTASSETFFRFYNRPLDGNTLDDSFARAIMGET</sequence>
<evidence type="ECO:0000313" key="3">
    <source>
        <dbReference type="EMBL" id="KAH9641145.1"/>
    </source>
</evidence>
<dbReference type="Proteomes" id="UP000814243">
    <property type="component" value="Unassembled WGS sequence"/>
</dbReference>
<dbReference type="InterPro" id="IPR011010">
    <property type="entry name" value="DNA_brk_join_enz"/>
</dbReference>
<dbReference type="GO" id="GO:0006310">
    <property type="term" value="P:DNA recombination"/>
    <property type="evidence" value="ECO:0007669"/>
    <property type="project" value="UniProtKB-KW"/>
</dbReference>
<reference evidence="3" key="1">
    <citation type="journal article" date="2021" name="G3 (Bethesda)">
        <title>Genome and transcriptome analysis of the beet armyworm Spodoptera exigua reveals targets for pest control. .</title>
        <authorList>
            <person name="Simon S."/>
            <person name="Breeschoten T."/>
            <person name="Jansen H.J."/>
            <person name="Dirks R.P."/>
            <person name="Schranz M.E."/>
            <person name="Ros V.I.D."/>
        </authorList>
    </citation>
    <scope>NUCLEOTIDE SEQUENCE</scope>
    <source>
        <strain evidence="3">TB_SE_WUR_2020</strain>
    </source>
</reference>
<dbReference type="InterPro" id="IPR013762">
    <property type="entry name" value="Integrase-like_cat_sf"/>
</dbReference>
<dbReference type="GO" id="GO:0003677">
    <property type="term" value="F:DNA binding"/>
    <property type="evidence" value="ECO:0007669"/>
    <property type="project" value="InterPro"/>
</dbReference>
<dbReference type="SUPFAM" id="SSF56349">
    <property type="entry name" value="DNA breaking-rejoining enzymes"/>
    <property type="match status" value="1"/>
</dbReference>
<evidence type="ECO:0000259" key="2">
    <source>
        <dbReference type="PROSITE" id="PS51898"/>
    </source>
</evidence>